<gene>
    <name evidence="3" type="ORF">SAMN05445060_3765</name>
</gene>
<accession>A0A1N7H9G2</accession>
<dbReference type="PRINTS" id="PR00412">
    <property type="entry name" value="EPOXHYDRLASE"/>
</dbReference>
<dbReference type="PANTHER" id="PTHR43798">
    <property type="entry name" value="MONOACYLGLYCEROL LIPASE"/>
    <property type="match status" value="1"/>
</dbReference>
<dbReference type="AlphaFoldDB" id="A0A1N7H9G2"/>
<dbReference type="GO" id="GO:0016020">
    <property type="term" value="C:membrane"/>
    <property type="evidence" value="ECO:0007669"/>
    <property type="project" value="TreeGrafter"/>
</dbReference>
<dbReference type="PANTHER" id="PTHR43798:SF33">
    <property type="entry name" value="HYDROLASE, PUTATIVE (AFU_ORTHOLOGUE AFUA_2G14860)-RELATED"/>
    <property type="match status" value="1"/>
</dbReference>
<dbReference type="OrthoDB" id="7185741at2"/>
<dbReference type="RefSeq" id="WP_076482560.1">
    <property type="nucleotide sequence ID" value="NZ_FTNT01000013.1"/>
</dbReference>
<dbReference type="InterPro" id="IPR000639">
    <property type="entry name" value="Epox_hydrolase-like"/>
</dbReference>
<protein>
    <submittedName>
        <fullName evidence="3">Pimeloyl-ACP methyl ester carboxylesterase</fullName>
    </submittedName>
</protein>
<evidence type="ECO:0000259" key="2">
    <source>
        <dbReference type="Pfam" id="PF12697"/>
    </source>
</evidence>
<evidence type="ECO:0000256" key="1">
    <source>
        <dbReference type="SAM" id="MobiDB-lite"/>
    </source>
</evidence>
<dbReference type="InterPro" id="IPR029058">
    <property type="entry name" value="AB_hydrolase_fold"/>
</dbReference>
<dbReference type="STRING" id="1344003.SAMN05445060_3765"/>
<proteinExistence type="predicted"/>
<dbReference type="Pfam" id="PF12697">
    <property type="entry name" value="Abhydrolase_6"/>
    <property type="match status" value="1"/>
</dbReference>
<keyword evidence="4" id="KW-1185">Reference proteome</keyword>
<dbReference type="InterPro" id="IPR000073">
    <property type="entry name" value="AB_hydrolase_1"/>
</dbReference>
<organism evidence="3 4">
    <name type="scientific">Williamsia sterculiae</name>
    <dbReference type="NCBI Taxonomy" id="1344003"/>
    <lineage>
        <taxon>Bacteria</taxon>
        <taxon>Bacillati</taxon>
        <taxon>Actinomycetota</taxon>
        <taxon>Actinomycetes</taxon>
        <taxon>Mycobacteriales</taxon>
        <taxon>Nocardiaceae</taxon>
        <taxon>Williamsia</taxon>
    </lineage>
</organism>
<evidence type="ECO:0000313" key="4">
    <source>
        <dbReference type="Proteomes" id="UP000186218"/>
    </source>
</evidence>
<dbReference type="EMBL" id="FTNT01000013">
    <property type="protein sequence ID" value="SIS21507.1"/>
    <property type="molecule type" value="Genomic_DNA"/>
</dbReference>
<dbReference type="Proteomes" id="UP000186218">
    <property type="component" value="Unassembled WGS sequence"/>
</dbReference>
<dbReference type="Gene3D" id="3.40.50.1820">
    <property type="entry name" value="alpha/beta hydrolase"/>
    <property type="match status" value="1"/>
</dbReference>
<evidence type="ECO:0000313" key="3">
    <source>
        <dbReference type="EMBL" id="SIS21507.1"/>
    </source>
</evidence>
<dbReference type="InterPro" id="IPR050266">
    <property type="entry name" value="AB_hydrolase_sf"/>
</dbReference>
<name>A0A1N7H9G2_9NOCA</name>
<reference evidence="3 4" key="1">
    <citation type="submission" date="2017-01" db="EMBL/GenBank/DDBJ databases">
        <authorList>
            <person name="Mah S.A."/>
            <person name="Swanson W.J."/>
            <person name="Moy G.W."/>
            <person name="Vacquier V.D."/>
        </authorList>
    </citation>
    <scope>NUCLEOTIDE SEQUENCE [LARGE SCALE GENOMIC DNA]</scope>
    <source>
        <strain evidence="3 4">CPCC 203464</strain>
    </source>
</reference>
<feature type="region of interest" description="Disordered" evidence="1">
    <location>
        <begin position="1"/>
        <end position="20"/>
    </location>
</feature>
<feature type="domain" description="AB hydrolase-1" evidence="2">
    <location>
        <begin position="48"/>
        <end position="292"/>
    </location>
</feature>
<sequence>MTAPENSAPTPDDHAIAPPGERVDLGGQIVHVVTEGAGPPILLLTALGSNWFDLDALAARLRGRWQVIRYDRPGYGFSAPLPRDAVPTLAAEVGRMAAVLDHLGVDRPVVIGAHSISSLYAEGFARNHPERVAGVAMIDGTYVLLPWRILPTRWRVANCYRALWVIEALRLTALGGVRSRDIFLPRPPGGYTERQSAWIDGFFARPATLLATLIENAGFPAMNQQLEDLRKRSPMPPVPTVVLAAVPQRGPVRTVWGWKQRRFARRLGAIFTELRPAGHFVVLESPATVADALNRLGERAGIR</sequence>
<dbReference type="SUPFAM" id="SSF53474">
    <property type="entry name" value="alpha/beta-Hydrolases"/>
    <property type="match status" value="1"/>
</dbReference>
<dbReference type="GO" id="GO:0003824">
    <property type="term" value="F:catalytic activity"/>
    <property type="evidence" value="ECO:0007669"/>
    <property type="project" value="InterPro"/>
</dbReference>